<evidence type="ECO:0000256" key="3">
    <source>
        <dbReference type="ARBA" id="ARBA00022741"/>
    </source>
</evidence>
<accession>A0A1R2CI52</accession>
<evidence type="ECO:0000256" key="1">
    <source>
        <dbReference type="ARBA" id="ARBA00022527"/>
    </source>
</evidence>
<dbReference type="FunFam" id="1.10.510.10:FF:000624">
    <property type="entry name" value="Mitogen-activated protein kinase"/>
    <property type="match status" value="1"/>
</dbReference>
<evidence type="ECO:0000256" key="8">
    <source>
        <dbReference type="PROSITE-ProRule" id="PRU10141"/>
    </source>
</evidence>
<feature type="binding site" evidence="7">
    <location>
        <position position="144"/>
    </location>
    <ligand>
        <name>Mg(2+)</name>
        <dbReference type="ChEBI" id="CHEBI:18420"/>
    </ligand>
</feature>
<keyword evidence="1 9" id="KW-0723">Serine/threonine-protein kinase</keyword>
<dbReference type="AlphaFoldDB" id="A0A1R2CI52"/>
<dbReference type="InterPro" id="IPR050117">
    <property type="entry name" value="MAPK"/>
</dbReference>
<feature type="active site" description="Proton acceptor" evidence="6">
    <location>
        <position position="126"/>
    </location>
</feature>
<dbReference type="EMBL" id="MPUH01000145">
    <property type="protein sequence ID" value="OMJ88673.1"/>
    <property type="molecule type" value="Genomic_DNA"/>
</dbReference>
<dbReference type="GO" id="GO:0004674">
    <property type="term" value="F:protein serine/threonine kinase activity"/>
    <property type="evidence" value="ECO:0007669"/>
    <property type="project" value="UniProtKB-KW"/>
</dbReference>
<sequence length="449" mass="51957">MNKYEIICAIGEGAYGVVLKARNKETNELVAIKKFKESEEDETVRKTIIREVKVLRMLKHDNIVQLREAFRRQGKLYLVFEYVDRNLLEVLEEKPNGIEPELIQQYIYQLCKAIDFCHSQSIIHRDIKPENLLISKTHILKLCDFGFARLLNNQVTMTDYVATRWYRAPELLVGCNYSMPIDIWAIGCIMGELIDGQPLFPGESEFDQLYCIEKVMGPLIPEHKEALMKNPHFLGLRLPEILKFESLEKKYMGKINKIGLAFMKSLLSLNPDDRITASQALSHPYFDMFRDENLRNHSVVGPEKISNIHQNKHIGSIAKKSTGSNPGTTVGKNEGNEYVFKSRPSVLAFENNDVERVDNRKELQTRQGVEEAKSKFAMFHISEETESRTRTKSLKKKLKMNDNKYQNKYPKGKQNEYFDIEVASGYGSNKQLPLINHHHNFDLIQKRID</sequence>
<keyword evidence="2" id="KW-0808">Transferase</keyword>
<dbReference type="CDD" id="cd07833">
    <property type="entry name" value="STKc_CDKL"/>
    <property type="match status" value="1"/>
</dbReference>
<evidence type="ECO:0000256" key="7">
    <source>
        <dbReference type="PIRSR" id="PIRSR000615-3"/>
    </source>
</evidence>
<evidence type="ECO:0000256" key="4">
    <source>
        <dbReference type="ARBA" id="ARBA00022777"/>
    </source>
</evidence>
<dbReference type="FunFam" id="3.30.200.20:FF:001093">
    <property type="entry name" value="Cyclin-dependent kinase-like 5"/>
    <property type="match status" value="1"/>
</dbReference>
<dbReference type="PANTHER" id="PTHR24055">
    <property type="entry name" value="MITOGEN-ACTIVATED PROTEIN KINASE"/>
    <property type="match status" value="1"/>
</dbReference>
<dbReference type="Gene3D" id="1.10.510.10">
    <property type="entry name" value="Transferase(Phosphotransferase) domain 1"/>
    <property type="match status" value="1"/>
</dbReference>
<dbReference type="PROSITE" id="PS00107">
    <property type="entry name" value="PROTEIN_KINASE_ATP"/>
    <property type="match status" value="1"/>
</dbReference>
<name>A0A1R2CI52_9CILI</name>
<dbReference type="OrthoDB" id="548217at2759"/>
<keyword evidence="7" id="KW-0460">Magnesium</keyword>
<keyword evidence="12" id="KW-1185">Reference proteome</keyword>
<dbReference type="Proteomes" id="UP000187209">
    <property type="component" value="Unassembled WGS sequence"/>
</dbReference>
<reference evidence="11 12" key="1">
    <citation type="submission" date="2016-11" db="EMBL/GenBank/DDBJ databases">
        <title>The macronuclear genome of Stentor coeruleus: a giant cell with tiny introns.</title>
        <authorList>
            <person name="Slabodnick M."/>
            <person name="Ruby J.G."/>
            <person name="Reiff S.B."/>
            <person name="Swart E.C."/>
            <person name="Gosai S."/>
            <person name="Prabakaran S."/>
            <person name="Witkowska E."/>
            <person name="Larue G.E."/>
            <person name="Fisher S."/>
            <person name="Freeman R.M."/>
            <person name="Gunawardena J."/>
            <person name="Chu W."/>
            <person name="Stover N.A."/>
            <person name="Gregory B.D."/>
            <person name="Nowacki M."/>
            <person name="Derisi J."/>
            <person name="Roy S.W."/>
            <person name="Marshall W.F."/>
            <person name="Sood P."/>
        </authorList>
    </citation>
    <scope>NUCLEOTIDE SEQUENCE [LARGE SCALE GENOMIC DNA]</scope>
    <source>
        <strain evidence="11">WM001</strain>
    </source>
</reference>
<dbReference type="Pfam" id="PF00069">
    <property type="entry name" value="Pkinase"/>
    <property type="match status" value="1"/>
</dbReference>
<evidence type="ECO:0000256" key="2">
    <source>
        <dbReference type="ARBA" id="ARBA00022679"/>
    </source>
</evidence>
<dbReference type="PROSITE" id="PS50011">
    <property type="entry name" value="PROTEIN_KINASE_DOM"/>
    <property type="match status" value="1"/>
</dbReference>
<organism evidence="11 12">
    <name type="scientific">Stentor coeruleus</name>
    <dbReference type="NCBI Taxonomy" id="5963"/>
    <lineage>
        <taxon>Eukaryota</taxon>
        <taxon>Sar</taxon>
        <taxon>Alveolata</taxon>
        <taxon>Ciliophora</taxon>
        <taxon>Postciliodesmatophora</taxon>
        <taxon>Heterotrichea</taxon>
        <taxon>Heterotrichida</taxon>
        <taxon>Stentoridae</taxon>
        <taxon>Stentor</taxon>
    </lineage>
</organism>
<comment type="caution">
    <text evidence="11">The sequence shown here is derived from an EMBL/GenBank/DDBJ whole genome shotgun (WGS) entry which is preliminary data.</text>
</comment>
<dbReference type="PROSITE" id="PS00108">
    <property type="entry name" value="PROTEIN_KINASE_ST"/>
    <property type="match status" value="1"/>
</dbReference>
<keyword evidence="4" id="KW-0418">Kinase</keyword>
<comment type="similarity">
    <text evidence="9">Belongs to the protein kinase superfamily.</text>
</comment>
<feature type="binding site" evidence="7">
    <location>
        <position position="131"/>
    </location>
    <ligand>
        <name>Mg(2+)</name>
        <dbReference type="ChEBI" id="CHEBI:18420"/>
    </ligand>
</feature>
<dbReference type="GO" id="GO:0005524">
    <property type="term" value="F:ATP binding"/>
    <property type="evidence" value="ECO:0007669"/>
    <property type="project" value="UniProtKB-UniRule"/>
</dbReference>
<evidence type="ECO:0000256" key="6">
    <source>
        <dbReference type="PIRSR" id="PIRSR000615-1"/>
    </source>
</evidence>
<dbReference type="SUPFAM" id="SSF56112">
    <property type="entry name" value="Protein kinase-like (PK-like)"/>
    <property type="match status" value="1"/>
</dbReference>
<dbReference type="Gene3D" id="3.30.200.20">
    <property type="entry name" value="Phosphorylase Kinase, domain 1"/>
    <property type="match status" value="1"/>
</dbReference>
<dbReference type="InterPro" id="IPR000719">
    <property type="entry name" value="Prot_kinase_dom"/>
</dbReference>
<evidence type="ECO:0000313" key="12">
    <source>
        <dbReference type="Proteomes" id="UP000187209"/>
    </source>
</evidence>
<feature type="domain" description="Protein kinase" evidence="10">
    <location>
        <begin position="4"/>
        <end position="286"/>
    </location>
</feature>
<keyword evidence="5 8" id="KW-0067">ATP-binding</keyword>
<evidence type="ECO:0000256" key="9">
    <source>
        <dbReference type="RuleBase" id="RU000304"/>
    </source>
</evidence>
<gene>
    <name evidence="11" type="ORF">SteCoe_9379</name>
</gene>
<proteinExistence type="inferred from homology"/>
<evidence type="ECO:0000256" key="5">
    <source>
        <dbReference type="ARBA" id="ARBA00022840"/>
    </source>
</evidence>
<evidence type="ECO:0000313" key="11">
    <source>
        <dbReference type="EMBL" id="OMJ88673.1"/>
    </source>
</evidence>
<dbReference type="SMART" id="SM00220">
    <property type="entry name" value="S_TKc"/>
    <property type="match status" value="1"/>
</dbReference>
<dbReference type="InterPro" id="IPR008271">
    <property type="entry name" value="Ser/Thr_kinase_AS"/>
</dbReference>
<dbReference type="InterPro" id="IPR011009">
    <property type="entry name" value="Kinase-like_dom_sf"/>
</dbReference>
<keyword evidence="7" id="KW-0479">Metal-binding</keyword>
<evidence type="ECO:0000259" key="10">
    <source>
        <dbReference type="PROSITE" id="PS50011"/>
    </source>
</evidence>
<feature type="binding site" evidence="8">
    <location>
        <position position="34"/>
    </location>
    <ligand>
        <name>ATP</name>
        <dbReference type="ChEBI" id="CHEBI:30616"/>
    </ligand>
</feature>
<dbReference type="GO" id="GO:0046872">
    <property type="term" value="F:metal ion binding"/>
    <property type="evidence" value="ECO:0007669"/>
    <property type="project" value="UniProtKB-KW"/>
</dbReference>
<protein>
    <recommendedName>
        <fullName evidence="10">Protein kinase domain-containing protein</fullName>
    </recommendedName>
</protein>
<dbReference type="InterPro" id="IPR017441">
    <property type="entry name" value="Protein_kinase_ATP_BS"/>
</dbReference>
<keyword evidence="3 8" id="KW-0547">Nucleotide-binding</keyword>